<protein>
    <submittedName>
        <fullName evidence="13">Sensory neuron membrane protein</fullName>
    </submittedName>
</protein>
<keyword evidence="8 12" id="KW-0472">Membrane</keyword>
<gene>
    <name evidence="13" type="primary">SNMP1</name>
</gene>
<comment type="subcellular location">
    <subcellularLocation>
        <location evidence="1">Cell membrane</location>
        <topology evidence="1">Multi-pass membrane protein</topology>
    </subcellularLocation>
</comment>
<feature type="transmembrane region" description="Helical" evidence="12">
    <location>
        <begin position="460"/>
        <end position="481"/>
    </location>
</feature>
<evidence type="ECO:0000256" key="5">
    <source>
        <dbReference type="ARBA" id="ARBA00022692"/>
    </source>
</evidence>
<keyword evidence="9" id="KW-1015">Disulfide bond</keyword>
<evidence type="ECO:0000256" key="12">
    <source>
        <dbReference type="SAM" id="Phobius"/>
    </source>
</evidence>
<keyword evidence="5 12" id="KW-0812">Transmembrane</keyword>
<evidence type="ECO:0000256" key="6">
    <source>
        <dbReference type="ARBA" id="ARBA00022725"/>
    </source>
</evidence>
<dbReference type="AlphaFoldDB" id="A0A2H4FY01"/>
<evidence type="ECO:0000256" key="9">
    <source>
        <dbReference type="ARBA" id="ARBA00023157"/>
    </source>
</evidence>
<dbReference type="GO" id="GO:0005886">
    <property type="term" value="C:plasma membrane"/>
    <property type="evidence" value="ECO:0007669"/>
    <property type="project" value="UniProtKB-SubCell"/>
</dbReference>
<dbReference type="PANTHER" id="PTHR11923">
    <property type="entry name" value="SCAVENGER RECEPTOR CLASS B TYPE-1 SR-B1"/>
    <property type="match status" value="1"/>
</dbReference>
<evidence type="ECO:0000256" key="2">
    <source>
        <dbReference type="ARBA" id="ARBA00010532"/>
    </source>
</evidence>
<dbReference type="PANTHER" id="PTHR11923:SF69">
    <property type="entry name" value="SENSORY NEURON MEMBRANE PROTEIN 1"/>
    <property type="match status" value="1"/>
</dbReference>
<feature type="transmembrane region" description="Helical" evidence="12">
    <location>
        <begin position="7"/>
        <end position="28"/>
    </location>
</feature>
<comment type="similarity">
    <text evidence="2">Belongs to the CD36 family.</text>
</comment>
<evidence type="ECO:0000256" key="7">
    <source>
        <dbReference type="ARBA" id="ARBA00022989"/>
    </source>
</evidence>
<evidence type="ECO:0000313" key="13">
    <source>
        <dbReference type="EMBL" id="APG32554.1"/>
    </source>
</evidence>
<evidence type="ECO:0000256" key="1">
    <source>
        <dbReference type="ARBA" id="ARBA00004651"/>
    </source>
</evidence>
<dbReference type="GO" id="GO:0005737">
    <property type="term" value="C:cytoplasm"/>
    <property type="evidence" value="ECO:0007669"/>
    <property type="project" value="TreeGrafter"/>
</dbReference>
<dbReference type="GO" id="GO:0007608">
    <property type="term" value="P:sensory perception of smell"/>
    <property type="evidence" value="ECO:0007669"/>
    <property type="project" value="UniProtKB-KW"/>
</dbReference>
<dbReference type="Pfam" id="PF01130">
    <property type="entry name" value="CD36"/>
    <property type="match status" value="1"/>
</dbReference>
<evidence type="ECO:0000256" key="10">
    <source>
        <dbReference type="ARBA" id="ARBA00023170"/>
    </source>
</evidence>
<evidence type="ECO:0000256" key="8">
    <source>
        <dbReference type="ARBA" id="ARBA00023136"/>
    </source>
</evidence>
<dbReference type="InterPro" id="IPR002159">
    <property type="entry name" value="CD36_fam"/>
</dbReference>
<keyword evidence="3" id="KW-1003">Cell membrane</keyword>
<dbReference type="GO" id="GO:0005044">
    <property type="term" value="F:scavenger receptor activity"/>
    <property type="evidence" value="ECO:0007669"/>
    <property type="project" value="TreeGrafter"/>
</dbReference>
<name>A0A2H4FY01_CONPF</name>
<evidence type="ECO:0000256" key="3">
    <source>
        <dbReference type="ARBA" id="ARBA00022475"/>
    </source>
</evidence>
<dbReference type="PRINTS" id="PR01609">
    <property type="entry name" value="CD36FAMILY"/>
</dbReference>
<dbReference type="EMBL" id="KY130486">
    <property type="protein sequence ID" value="APG32554.1"/>
    <property type="molecule type" value="mRNA"/>
</dbReference>
<organism evidence="13">
    <name type="scientific">Conogethes punctiferalis</name>
    <name type="common">Durian fruit borer</name>
    <name type="synonym">Astura punctiferalis</name>
    <dbReference type="NCBI Taxonomy" id="1133088"/>
    <lineage>
        <taxon>Eukaryota</taxon>
        <taxon>Metazoa</taxon>
        <taxon>Ecdysozoa</taxon>
        <taxon>Arthropoda</taxon>
        <taxon>Hexapoda</taxon>
        <taxon>Insecta</taxon>
        <taxon>Pterygota</taxon>
        <taxon>Neoptera</taxon>
        <taxon>Endopterygota</taxon>
        <taxon>Lepidoptera</taxon>
        <taxon>Glossata</taxon>
        <taxon>Ditrysia</taxon>
        <taxon>Pyraloidea</taxon>
        <taxon>Crambidae</taxon>
        <taxon>Spilomelinae</taxon>
        <taxon>Conogethes</taxon>
    </lineage>
</organism>
<sequence>MQLPKHLKIGIGTFCAGIFGVIFGWVLFPTILKSQLKKEMALSKKTDVRAMWEKIPFALEFKIYLFNYTNAEEVQKGAVPIVKEVGPYHFDEWKEKVEVEDHEEDDTITYKKRDYFYFRPDLSGPGLTGHETIVMPHLLMLGIATVVNRDKPAMLNMLGKAFNGIFDDPPDIFMRAKVLDILFNGVMINCQRMDFAPKAVCTALKKEATNGLSIEANNQYRLSLFGMRNGTIDPHVVTVKRGIKNVMDVGKVVAIDGKTEQDVWTDKCNEYEGTDGTVFPPFLTEKDNLESFSGDLCRSFKPWYQKKTSYNGIKTNRYVANIGDFAHEPDKQCYCDSPDTCPPKGLMDLTKCMKAPMFASLPHFLDCDPELLKNVKGLSPDVNEHGIEIDFEPISGTPMVARQRVQFNMLLLKAEKLDLVKDLPNTIAPLFWIEEGLALNKTFVKMLKNQLFIPKRVVGVVRWLLVAVGFVGLLGSLMYHFKGNIAGFALAPNSATVTKVNPENVQQTQPKDISVIGEPQNPPKVDM</sequence>
<accession>A0A2H4FY01</accession>
<keyword evidence="6" id="KW-0552">Olfaction</keyword>
<evidence type="ECO:0000256" key="4">
    <source>
        <dbReference type="ARBA" id="ARBA00022606"/>
    </source>
</evidence>
<keyword evidence="4" id="KW-0716">Sensory transduction</keyword>
<reference evidence="13" key="1">
    <citation type="submission" date="2016-11" db="EMBL/GenBank/DDBJ databases">
        <authorList>
            <person name="Jaros S."/>
            <person name="Januszkiewicz K."/>
            <person name="Wedrychowicz H."/>
        </authorList>
    </citation>
    <scope>NUCLEOTIDE SEQUENCE</scope>
</reference>
<proteinExistence type="evidence at transcript level"/>
<evidence type="ECO:0000256" key="11">
    <source>
        <dbReference type="ARBA" id="ARBA00023180"/>
    </source>
</evidence>
<keyword evidence="7 12" id="KW-1133">Transmembrane helix</keyword>
<keyword evidence="10" id="KW-0675">Receptor</keyword>
<keyword evidence="11" id="KW-0325">Glycoprotein</keyword>